<accession>A0A4R1RJF5</accession>
<dbReference type="SMART" id="SM00871">
    <property type="entry name" value="AraC_E_bind"/>
    <property type="match status" value="1"/>
</dbReference>
<dbReference type="SUPFAM" id="SSF55961">
    <property type="entry name" value="Bet v1-like"/>
    <property type="match status" value="1"/>
</dbReference>
<dbReference type="RefSeq" id="WP_132217601.1">
    <property type="nucleotide sequence ID" value="NZ_OX156936.1"/>
</dbReference>
<dbReference type="CDD" id="cd07818">
    <property type="entry name" value="SRPBCC_1"/>
    <property type="match status" value="1"/>
</dbReference>
<dbReference type="Gene3D" id="3.20.80.10">
    <property type="entry name" value="Regulatory factor, effector binding domain"/>
    <property type="match status" value="1"/>
</dbReference>
<dbReference type="InterPro" id="IPR023393">
    <property type="entry name" value="START-like_dom_sf"/>
</dbReference>
<dbReference type="SUPFAM" id="SSF55136">
    <property type="entry name" value="Probable bacterial effector-binding domain"/>
    <property type="match status" value="1"/>
</dbReference>
<dbReference type="Pfam" id="PF06445">
    <property type="entry name" value="GyrI-like"/>
    <property type="match status" value="1"/>
</dbReference>
<evidence type="ECO:0000256" key="1">
    <source>
        <dbReference type="SAM" id="Phobius"/>
    </source>
</evidence>
<keyword evidence="1" id="KW-1133">Transmembrane helix</keyword>
<feature type="transmembrane region" description="Helical" evidence="1">
    <location>
        <begin position="6"/>
        <end position="24"/>
    </location>
</feature>
<name>A0A4R1RJF5_9FLAO</name>
<dbReference type="InterPro" id="IPR029442">
    <property type="entry name" value="GyrI-like"/>
</dbReference>
<keyword evidence="1" id="KW-0812">Transmembrane</keyword>
<dbReference type="EMBL" id="SLUP01000004">
    <property type="protein sequence ID" value="TCL66116.1"/>
    <property type="molecule type" value="Genomic_DNA"/>
</dbReference>
<dbReference type="InterPro" id="IPR011256">
    <property type="entry name" value="Reg_factor_effector_dom_sf"/>
</dbReference>
<gene>
    <name evidence="3" type="ORF">EV196_104146</name>
</gene>
<evidence type="ECO:0000313" key="4">
    <source>
        <dbReference type="Proteomes" id="UP000295455"/>
    </source>
</evidence>
<protein>
    <submittedName>
        <fullName evidence="3">Effector-binding domain-containing protein</fullName>
    </submittedName>
</protein>
<organism evidence="3 4">
    <name type="scientific">Mariniflexile fucanivorans</name>
    <dbReference type="NCBI Taxonomy" id="264023"/>
    <lineage>
        <taxon>Bacteria</taxon>
        <taxon>Pseudomonadati</taxon>
        <taxon>Bacteroidota</taxon>
        <taxon>Flavobacteriia</taxon>
        <taxon>Flavobacteriales</taxon>
        <taxon>Flavobacteriaceae</taxon>
        <taxon>Mariniflexile</taxon>
    </lineage>
</organism>
<dbReference type="AlphaFoldDB" id="A0A4R1RJF5"/>
<feature type="domain" description="AraC effector-binding" evidence="2">
    <location>
        <begin position="186"/>
        <end position="340"/>
    </location>
</feature>
<dbReference type="InterPro" id="IPR010499">
    <property type="entry name" value="AraC_E-bd"/>
</dbReference>
<dbReference type="OrthoDB" id="9807923at2"/>
<dbReference type="Gene3D" id="3.30.530.20">
    <property type="match status" value="1"/>
</dbReference>
<proteinExistence type="predicted"/>
<dbReference type="Proteomes" id="UP000295455">
    <property type="component" value="Unassembled WGS sequence"/>
</dbReference>
<evidence type="ECO:0000313" key="3">
    <source>
        <dbReference type="EMBL" id="TCL66116.1"/>
    </source>
</evidence>
<keyword evidence="1" id="KW-0472">Membrane</keyword>
<sequence length="344" mass="38557">MKAFKYIAFLFLIAIIGTSIYISVQPNSFEVSRTRTIKAPDAVIYSNVIDFKNWKDWSAWVEADPSAKITLSAQTKGIGGSYSWEDKDGIGTIKTQEAIANEYIKQYMQFADFPPSEIIWNFKQNTNGSTDVTWTISGKDLPFGFKAYNVFTGGIDKKIGPDYERSLEKLDSVVIAEMKKYSIAVNGITKHSGGYYLYNTASCKISELESKIEEMLPKVIKYAQKNHVTLAGKPFINYIKWDEENNAVIFSCCVPTTEQVITAEGDAIITGNFESFKAVKTTLKGNYNHLKETWETAMAYIPKNGFEVVENGPMIETYINTPANTPNPADLVTEIYIAVKDTIE</sequence>
<comment type="caution">
    <text evidence="3">The sequence shown here is derived from an EMBL/GenBank/DDBJ whole genome shotgun (WGS) entry which is preliminary data.</text>
</comment>
<reference evidence="3 4" key="1">
    <citation type="submission" date="2019-03" db="EMBL/GenBank/DDBJ databases">
        <title>Genomic Encyclopedia of Type Strains, Phase IV (KMG-IV): sequencing the most valuable type-strain genomes for metagenomic binning, comparative biology and taxonomic classification.</title>
        <authorList>
            <person name="Goeker M."/>
        </authorList>
    </citation>
    <scope>NUCLEOTIDE SEQUENCE [LARGE SCALE GENOMIC DNA]</scope>
    <source>
        <strain evidence="3 4">DSM 18792</strain>
    </source>
</reference>
<evidence type="ECO:0000259" key="2">
    <source>
        <dbReference type="SMART" id="SM00871"/>
    </source>
</evidence>
<keyword evidence="4" id="KW-1185">Reference proteome</keyword>